<dbReference type="SUPFAM" id="SSF53448">
    <property type="entry name" value="Nucleotide-diphospho-sugar transferases"/>
    <property type="match status" value="1"/>
</dbReference>
<dbReference type="RefSeq" id="WP_106678942.1">
    <property type="nucleotide sequence ID" value="NZ_JACHWV010000008.1"/>
</dbReference>
<dbReference type="Pfam" id="PF00535">
    <property type="entry name" value="Glycos_transf_2"/>
    <property type="match status" value="1"/>
</dbReference>
<dbReference type="Proteomes" id="UP000238430">
    <property type="component" value="Unassembled WGS sequence"/>
</dbReference>
<accession>A0A2T1NBQ3</accession>
<proteinExistence type="predicted"/>
<dbReference type="EMBL" id="PXOT01000023">
    <property type="protein sequence ID" value="PSG89866.1"/>
    <property type="molecule type" value="Genomic_DNA"/>
</dbReference>
<dbReference type="InterPro" id="IPR029044">
    <property type="entry name" value="Nucleotide-diphossugar_trans"/>
</dbReference>
<comment type="caution">
    <text evidence="2">The sequence shown here is derived from an EMBL/GenBank/DDBJ whole genome shotgun (WGS) entry which is preliminary data.</text>
</comment>
<evidence type="ECO:0000259" key="1">
    <source>
        <dbReference type="Pfam" id="PF00535"/>
    </source>
</evidence>
<keyword evidence="3" id="KW-1185">Reference proteome</keyword>
<dbReference type="Gene3D" id="3.90.550.10">
    <property type="entry name" value="Spore Coat Polysaccharide Biosynthesis Protein SpsA, Chain A"/>
    <property type="match status" value="1"/>
</dbReference>
<keyword evidence="2" id="KW-0808">Transferase</keyword>
<name>A0A2T1NBQ3_9FLAO</name>
<evidence type="ECO:0000313" key="3">
    <source>
        <dbReference type="Proteomes" id="UP000238430"/>
    </source>
</evidence>
<evidence type="ECO:0000313" key="2">
    <source>
        <dbReference type="EMBL" id="PSG89866.1"/>
    </source>
</evidence>
<protein>
    <submittedName>
        <fullName evidence="2">Glycosyl transferase family 2</fullName>
    </submittedName>
</protein>
<dbReference type="InterPro" id="IPR001173">
    <property type="entry name" value="Glyco_trans_2-like"/>
</dbReference>
<sequence length="274" mass="31954">MISQDTLSLEILISTMKRSNLDFLKPMFPKDFTNYNILIINQTEKGQELTSKYDNIRVLNSYEKGLSKSRNLALKNAKGDICLLADDDIKYVENFDNIIKNAFNTNKNFDVLTFMMSDFEGKLAKKYNLQKQHNYKSLVKANSVTIAFKNHKVIETKIKFDTNFGLGSIFEIAEEFIWLRSLYKANLKIGFIPKVIVQHPYESSGRFGGSDRVIAARAALFYKYSKRFAYLKLIRYLILMLKKQQIKPNEFVKKHRIGYNAINYYKIILQSKKE</sequence>
<dbReference type="AlphaFoldDB" id="A0A2T1NBQ3"/>
<gene>
    <name evidence="2" type="ORF">C7H61_08660</name>
</gene>
<dbReference type="OrthoDB" id="9778406at2"/>
<dbReference type="CDD" id="cd00761">
    <property type="entry name" value="Glyco_tranf_GTA_type"/>
    <property type="match status" value="1"/>
</dbReference>
<organism evidence="2 3">
    <name type="scientific">Mesoflavibacter zeaxanthinifaciens subsp. sabulilitoris</name>
    <dbReference type="NCBI Taxonomy" id="1520893"/>
    <lineage>
        <taxon>Bacteria</taxon>
        <taxon>Pseudomonadati</taxon>
        <taxon>Bacteroidota</taxon>
        <taxon>Flavobacteriia</taxon>
        <taxon>Flavobacteriales</taxon>
        <taxon>Flavobacteriaceae</taxon>
        <taxon>Mesoflavibacter</taxon>
    </lineage>
</organism>
<reference evidence="2 3" key="1">
    <citation type="submission" date="2018-03" db="EMBL/GenBank/DDBJ databases">
        <title>Mesoflavibacter sp. HG37 and Mesoflavibacter sp. HG96 sp.nov., two marine bacteria isolated from seawater of Western Pacific Ocean.</title>
        <authorList>
            <person name="Cheng H."/>
            <person name="Wu Y.-H."/>
            <person name="Guo L.-L."/>
            <person name="Xu X.-W."/>
        </authorList>
    </citation>
    <scope>NUCLEOTIDE SEQUENCE [LARGE SCALE GENOMIC DNA]</scope>
    <source>
        <strain evidence="2 3">KCTC 42117</strain>
    </source>
</reference>
<dbReference type="GO" id="GO:0016740">
    <property type="term" value="F:transferase activity"/>
    <property type="evidence" value="ECO:0007669"/>
    <property type="project" value="UniProtKB-KW"/>
</dbReference>
<feature type="domain" description="Glycosyltransferase 2-like" evidence="1">
    <location>
        <begin position="34"/>
        <end position="126"/>
    </location>
</feature>